<evidence type="ECO:0000313" key="6">
    <source>
        <dbReference type="EMBL" id="SNB81097.1"/>
    </source>
</evidence>
<keyword evidence="4 6" id="KW-0670">Pyruvate</keyword>
<dbReference type="Gene3D" id="3.40.1410.10">
    <property type="entry name" value="Chorismate lyase-like"/>
    <property type="match status" value="1"/>
</dbReference>
<evidence type="ECO:0000313" key="5">
    <source>
        <dbReference type="EMBL" id="SMQ13375.1"/>
    </source>
</evidence>
<dbReference type="AlphaFoldDB" id="A0A238TFC3"/>
<dbReference type="RefSeq" id="WP_095063335.1">
    <property type="nucleotide sequence ID" value="NZ_FXUV02000054.1"/>
</dbReference>
<keyword evidence="1" id="KW-0963">Cytoplasm</keyword>
<dbReference type="PANTHER" id="PTHR38683">
    <property type="entry name" value="CHORISMATE PYRUVATE-LYASE"/>
    <property type="match status" value="1"/>
</dbReference>
<dbReference type="EMBL" id="FXUV01000063">
    <property type="protein sequence ID" value="SMQ13375.1"/>
    <property type="molecule type" value="Genomic_DNA"/>
</dbReference>
<dbReference type="GO" id="GO:0008813">
    <property type="term" value="F:chorismate lyase activity"/>
    <property type="evidence" value="ECO:0007669"/>
    <property type="project" value="InterPro"/>
</dbReference>
<evidence type="ECO:0000256" key="4">
    <source>
        <dbReference type="ARBA" id="ARBA00023317"/>
    </source>
</evidence>
<evidence type="ECO:0000256" key="3">
    <source>
        <dbReference type="ARBA" id="ARBA00023239"/>
    </source>
</evidence>
<evidence type="ECO:0000313" key="7">
    <source>
        <dbReference type="Proteomes" id="UP000215450"/>
    </source>
</evidence>
<dbReference type="PANTHER" id="PTHR38683:SF1">
    <property type="entry name" value="CHORISMATE PYRUVATE-LYASE"/>
    <property type="match status" value="1"/>
</dbReference>
<dbReference type="EMBL" id="FXUV02000054">
    <property type="protein sequence ID" value="SNB81097.1"/>
    <property type="molecule type" value="Genomic_DNA"/>
</dbReference>
<dbReference type="Proteomes" id="UP000215450">
    <property type="component" value="Unassembled WGS sequence"/>
</dbReference>
<accession>A0A238TFC3</accession>
<evidence type="ECO:0000256" key="2">
    <source>
        <dbReference type="ARBA" id="ARBA00022688"/>
    </source>
</evidence>
<keyword evidence="7" id="KW-1185">Reference proteome</keyword>
<dbReference type="OrthoDB" id="8606430at2"/>
<dbReference type="STRING" id="1522312.GCA_900177895_01853"/>
<organism evidence="6 7">
    <name type="scientific">Kingella negevensis</name>
    <dbReference type="NCBI Taxonomy" id="1522312"/>
    <lineage>
        <taxon>Bacteria</taxon>
        <taxon>Pseudomonadati</taxon>
        <taxon>Pseudomonadota</taxon>
        <taxon>Betaproteobacteria</taxon>
        <taxon>Neisseriales</taxon>
        <taxon>Neisseriaceae</taxon>
        <taxon>Kingella</taxon>
    </lineage>
</organism>
<dbReference type="InterPro" id="IPR007440">
    <property type="entry name" value="Chorismate--pyruvate_lyase"/>
</dbReference>
<proteinExistence type="predicted"/>
<dbReference type="InterPro" id="IPR028978">
    <property type="entry name" value="Chorismate_lyase_/UTRA_dom_sf"/>
</dbReference>
<dbReference type="GO" id="GO:0006744">
    <property type="term" value="P:ubiquinone biosynthetic process"/>
    <property type="evidence" value="ECO:0007669"/>
    <property type="project" value="UniProtKB-KW"/>
</dbReference>
<keyword evidence="2" id="KW-0831">Ubiquinone biosynthesis</keyword>
<dbReference type="GO" id="GO:0005829">
    <property type="term" value="C:cytosol"/>
    <property type="evidence" value="ECO:0007669"/>
    <property type="project" value="TreeGrafter"/>
</dbReference>
<dbReference type="SUPFAM" id="SSF64288">
    <property type="entry name" value="Chorismate lyase-like"/>
    <property type="match status" value="1"/>
</dbReference>
<reference evidence="5" key="1">
    <citation type="submission" date="2017-05" db="EMBL/GenBank/DDBJ databases">
        <authorList>
            <person name="Song R."/>
            <person name="Chenine A.L."/>
            <person name="Ruprecht R.M."/>
        </authorList>
    </citation>
    <scope>NUCLEOTIDE SEQUENCE</scope>
    <source>
        <strain evidence="5">Kingella_eburonensis</strain>
    </source>
</reference>
<name>A0A238TFC3_9NEIS</name>
<evidence type="ECO:0000256" key="1">
    <source>
        <dbReference type="ARBA" id="ARBA00022490"/>
    </source>
</evidence>
<gene>
    <name evidence="6" type="ORF">KEBURONENSIS_00418</name>
    <name evidence="5" type="ORF">KEBURONENSIS_00514</name>
</gene>
<dbReference type="Pfam" id="PF04345">
    <property type="entry name" value="Chor_lyase"/>
    <property type="match status" value="1"/>
</dbReference>
<sequence length="153" mass="17189">MTWQQNYPQQAEKIKHLATASSLTAALSDLNATFSVKLLALGETQNSADFTDFRLSEMLFQREVLLCLDGIPVVHAQSICAADSAWREILNCGTLPLGKILFSGSLKGLTRSEITFRLPENGVVSRRSWFEWQGERLYLVEHFLPEILQFNAA</sequence>
<reference evidence="6 7" key="2">
    <citation type="submission" date="2017-06" db="EMBL/GenBank/DDBJ databases">
        <authorList>
            <person name="Kim H.J."/>
            <person name="Triplett B.A."/>
        </authorList>
    </citation>
    <scope>NUCLEOTIDE SEQUENCE [LARGE SCALE GENOMIC DNA]</scope>
    <source>
        <strain evidence="6">Kingella_eburonensis</strain>
    </source>
</reference>
<keyword evidence="3 6" id="KW-0456">Lyase</keyword>
<protein>
    <submittedName>
        <fullName evidence="6">Chorismate pyruvate lyase</fullName>
    </submittedName>
</protein>